<comment type="caution">
    <text evidence="1">The sequence shown here is derived from an EMBL/GenBank/DDBJ whole genome shotgun (WGS) entry which is preliminary data.</text>
</comment>
<accession>A0A918JIS6</accession>
<evidence type="ECO:0000313" key="1">
    <source>
        <dbReference type="EMBL" id="GGW82310.1"/>
    </source>
</evidence>
<name>A0A918JIS6_9ALTE</name>
<protein>
    <submittedName>
        <fullName evidence="1">Uncharacterized protein</fullName>
    </submittedName>
</protein>
<reference evidence="1" key="2">
    <citation type="submission" date="2020-09" db="EMBL/GenBank/DDBJ databases">
        <authorList>
            <person name="Sun Q."/>
            <person name="Kim S."/>
        </authorList>
    </citation>
    <scope>NUCLEOTIDE SEQUENCE</scope>
    <source>
        <strain evidence="1">KCTC 22164</strain>
    </source>
</reference>
<reference evidence="1" key="1">
    <citation type="journal article" date="2014" name="Int. J. Syst. Evol. Microbiol.">
        <title>Complete genome sequence of Corynebacterium casei LMG S-19264T (=DSM 44701T), isolated from a smear-ripened cheese.</title>
        <authorList>
            <consortium name="US DOE Joint Genome Institute (JGI-PGF)"/>
            <person name="Walter F."/>
            <person name="Albersmeier A."/>
            <person name="Kalinowski J."/>
            <person name="Ruckert C."/>
        </authorList>
    </citation>
    <scope>NUCLEOTIDE SEQUENCE</scope>
    <source>
        <strain evidence="1">KCTC 22164</strain>
    </source>
</reference>
<gene>
    <name evidence="1" type="ORF">GCM10007391_14180</name>
</gene>
<dbReference type="RefSeq" id="WP_189404817.1">
    <property type="nucleotide sequence ID" value="NZ_BMXP01000003.1"/>
</dbReference>
<dbReference type="EMBL" id="BMXP01000003">
    <property type="protein sequence ID" value="GGW82310.1"/>
    <property type="molecule type" value="Genomic_DNA"/>
</dbReference>
<dbReference type="AlphaFoldDB" id="A0A918JIS6"/>
<organism evidence="1 2">
    <name type="scientific">Alteromonas halophila</name>
    <dbReference type="NCBI Taxonomy" id="516698"/>
    <lineage>
        <taxon>Bacteria</taxon>
        <taxon>Pseudomonadati</taxon>
        <taxon>Pseudomonadota</taxon>
        <taxon>Gammaproteobacteria</taxon>
        <taxon>Alteromonadales</taxon>
        <taxon>Alteromonadaceae</taxon>
        <taxon>Alteromonas/Salinimonas group</taxon>
        <taxon>Alteromonas</taxon>
    </lineage>
</organism>
<dbReference type="Proteomes" id="UP000631300">
    <property type="component" value="Unassembled WGS sequence"/>
</dbReference>
<sequence>MSLSKEAQFLSALEQQLTQQYSKQLLDAENPQQEMASSLGALAARVRIIEEVLAKEERGITEELPPLLPAEVTLTASHFASQENLHELETHNGREFRWSGADPRVDFALLVNRDGKKEVVIDVVAVAKSDLMKRLSLYADGIVLKFSTRQNGDILQLVAKLPKEPGKKDATLISILLPETVRPIEEGSSSDTRQLGIAISQLHVGEPKRRLARLAK</sequence>
<proteinExistence type="predicted"/>
<evidence type="ECO:0000313" key="2">
    <source>
        <dbReference type="Proteomes" id="UP000631300"/>
    </source>
</evidence>
<keyword evidence="2" id="KW-1185">Reference proteome</keyword>